<reference evidence="4 5" key="1">
    <citation type="submission" date="2020-03" db="EMBL/GenBank/DDBJ databases">
        <title>Soil Listeria distribution.</title>
        <authorList>
            <person name="Liao J."/>
            <person name="Wiedmann M."/>
        </authorList>
    </citation>
    <scope>NUCLEOTIDE SEQUENCE [LARGE SCALE GENOMIC DNA]</scope>
    <source>
        <strain evidence="4 5">FSL L7-1614</strain>
    </source>
</reference>
<organism evidence="4 5">
    <name type="scientific">Listeria newyorkensis</name>
    <dbReference type="NCBI Taxonomy" id="1497681"/>
    <lineage>
        <taxon>Bacteria</taxon>
        <taxon>Bacillati</taxon>
        <taxon>Bacillota</taxon>
        <taxon>Bacilli</taxon>
        <taxon>Bacillales</taxon>
        <taxon>Listeriaceae</taxon>
        <taxon>Listeria</taxon>
    </lineage>
</organism>
<evidence type="ECO:0000313" key="5">
    <source>
        <dbReference type="Proteomes" id="UP000569903"/>
    </source>
</evidence>
<dbReference type="RefSeq" id="WP_185388477.1">
    <property type="nucleotide sequence ID" value="NZ_JAARQN010000003.1"/>
</dbReference>
<evidence type="ECO:0000256" key="2">
    <source>
        <dbReference type="SAM" id="SignalP"/>
    </source>
</evidence>
<gene>
    <name evidence="4" type="ORF">HB850_05245</name>
</gene>
<feature type="compositionally biased region" description="Pro residues" evidence="1">
    <location>
        <begin position="295"/>
        <end position="316"/>
    </location>
</feature>
<dbReference type="Proteomes" id="UP000569903">
    <property type="component" value="Unassembled WGS sequence"/>
</dbReference>
<feature type="chain" id="PRO_5032867407" description="Pesticidal crystal protein Cry1Aa domain-containing protein" evidence="2">
    <location>
        <begin position="23"/>
        <end position="810"/>
    </location>
</feature>
<dbReference type="InterPro" id="IPR054544">
    <property type="entry name" value="Pest_crys_Cry1Aa_dom-IV"/>
</dbReference>
<feature type="signal peptide" evidence="2">
    <location>
        <begin position="1"/>
        <end position="22"/>
    </location>
</feature>
<evidence type="ECO:0000259" key="3">
    <source>
        <dbReference type="Pfam" id="PF18449"/>
    </source>
</evidence>
<feature type="domain" description="Pesticidal crystal protein Cry1Aa" evidence="3">
    <location>
        <begin position="228"/>
        <end position="289"/>
    </location>
</feature>
<feature type="domain" description="Pesticidal crystal protein Cry1Aa" evidence="3">
    <location>
        <begin position="334"/>
        <end position="392"/>
    </location>
</feature>
<feature type="domain" description="Pesticidal crystal protein Cry1Aa" evidence="3">
    <location>
        <begin position="496"/>
        <end position="556"/>
    </location>
</feature>
<dbReference type="Pfam" id="PF18449">
    <property type="entry name" value="Endotoxin_C2"/>
    <property type="match status" value="3"/>
</dbReference>
<evidence type="ECO:0000256" key="1">
    <source>
        <dbReference type="SAM" id="MobiDB-lite"/>
    </source>
</evidence>
<dbReference type="EMBL" id="JAARQN010000003">
    <property type="protein sequence ID" value="MBC1457154.1"/>
    <property type="molecule type" value="Genomic_DNA"/>
</dbReference>
<protein>
    <recommendedName>
        <fullName evidence="3">Pesticidal crystal protein Cry1Aa domain-containing protein</fullName>
    </recommendedName>
</protein>
<sequence>MKKQVVSSLTIISILGASIAMPFNVLSEAPVEAAVLATAPKYTAPITQMPYLTFTKTNVSNYLPTISFNGVYLVVDITKLPKGYGLQTTLPDGTIDKQYSTTAVGVAQSISIYMTYQEFSKNTTMNIHVISPDGKIVEQNNAVLTAADFVGTFGTGLQDFGQKVYNLYENTLFLHLASGVTQADIDVAYAAAQNVAPSYERDRLMDLLDAMQWEFDDNNARALQKEFNTANGAVSDLFVNNLQTSGAIKSTVTQSAIDAAKALVNQLTDSTQKTALLANVQLAQNFLNSTSTPAPTTPAPTTPAPTTPAPTTPAPTTPTTSAPAPSATPTSNFVASNAVLGLFGNNNPSTNTLKSTTDQQAIDAVQKLVDGVADATVRANMQVDIERAKNLLKLKNTAVDYSLVPNDADITSTAITGIVGTGVTMVRLAIDGVVKKTGKVNADGTFSVATENFITQGSTVEVVGYNGTSEVVRKTVKVSNNLKPLVPGANDALAKQMAATAVLGLFKDNEPNTNTLKPATAQKTIDYVQSLINVVQDATVKANMQKDLDKAQVLLNVAYNLTVSDTTLKATNIIGTVGSGITTARLAVDGVVKKTGQVNTDGTYTIATANLLTAGSKIEVIGYEGTTEMARKTVAIITDEKPVLEGMTVDNDSIKGSVAAGSATLFRVSINGVAVKTGTIAADGTFQSTIGKQAAGAVVKIEIKESTGYSTTRVASTTVIAAATTKLTAPKLNKMDGSYITGTAPKGTESITVYEDGVAVRAMNVTAMTSNQDGSFTFKAYVSVNASSIQVQAKNSNKLMTSDLSTAFIK</sequence>
<comment type="caution">
    <text evidence="4">The sequence shown here is derived from an EMBL/GenBank/DDBJ whole genome shotgun (WGS) entry which is preliminary data.</text>
</comment>
<evidence type="ECO:0000313" key="4">
    <source>
        <dbReference type="EMBL" id="MBC1457154.1"/>
    </source>
</evidence>
<feature type="region of interest" description="Disordered" evidence="1">
    <location>
        <begin position="288"/>
        <end position="330"/>
    </location>
</feature>
<name>A0A841YUL3_9LIST</name>
<keyword evidence="2" id="KW-0732">Signal</keyword>
<proteinExistence type="predicted"/>
<accession>A0A841YUL3</accession>
<feature type="compositionally biased region" description="Low complexity" evidence="1">
    <location>
        <begin position="317"/>
        <end position="330"/>
    </location>
</feature>
<dbReference type="AlphaFoldDB" id="A0A841YUL3"/>